<keyword evidence="1" id="KW-0833">Ubl conjugation pathway</keyword>
<feature type="region of interest" description="Disordered" evidence="2">
    <location>
        <begin position="287"/>
        <end position="324"/>
    </location>
</feature>
<dbReference type="CDD" id="cd14348">
    <property type="entry name" value="UBA_p47"/>
    <property type="match status" value="1"/>
</dbReference>
<evidence type="ECO:0000256" key="2">
    <source>
        <dbReference type="SAM" id="MobiDB-lite"/>
    </source>
</evidence>
<evidence type="ECO:0008006" key="7">
    <source>
        <dbReference type="Google" id="ProtNLM"/>
    </source>
</evidence>
<dbReference type="InParanoid" id="S2JP84"/>
<dbReference type="GO" id="GO:0043161">
    <property type="term" value="P:proteasome-mediated ubiquitin-dependent protein catabolic process"/>
    <property type="evidence" value="ECO:0007669"/>
    <property type="project" value="TreeGrafter"/>
</dbReference>
<feature type="region of interest" description="Disordered" evidence="2">
    <location>
        <begin position="63"/>
        <end position="225"/>
    </location>
</feature>
<dbReference type="PANTHER" id="PTHR23333:SF20">
    <property type="entry name" value="NSFL1 COFACTOR P47"/>
    <property type="match status" value="1"/>
</dbReference>
<dbReference type="VEuPathDB" id="FungiDB:HMPREF1544_11709"/>
<dbReference type="InterPro" id="IPR009060">
    <property type="entry name" value="UBA-like_sf"/>
</dbReference>
<dbReference type="eggNOG" id="KOG2086">
    <property type="taxonomic scope" value="Eukaryota"/>
</dbReference>
<dbReference type="GO" id="GO:0031468">
    <property type="term" value="P:nuclear membrane reassembly"/>
    <property type="evidence" value="ECO:0007669"/>
    <property type="project" value="TreeGrafter"/>
</dbReference>
<sequence length="415" mass="44920">MSDHSDLLSQFVSMTGTAEAQAQFYLEASNWDLEVKCCYFDLVLRANKSITKMAVSQFFDNAGGADKQPFQESQQQQPQPSEPFAPRSNVSSGSATPTKRKAAAAGSSKIRTLSDINSSGQNNDSDDDEHENLYAGGEKSGMAVQGPNKRGGASGNNDNSLVDQILKKAAEGGAPAEEEHTESQKKPTYYTGSGYRLGSEDEPSTLAQPATSASPTAENDEEEDLEPVTRHLTFWRNGFSVDDGPLYLFSDPANQEMLNAINSGRAPLHLLNVRHGQPVEVRVVKRIDEDYTPPPKAPPKPFEGTGNRLGSPAPYTAPTPAPGAFPSSSNAIAPTVNESQPTTSIQIRLADGSKMIAKLNHTHTIADVRQYIESTHPASRPYVLQTTFPVKELQDNNQSIKEAGLLNSVIVQRYQ</sequence>
<dbReference type="STRING" id="1220926.S2JP84"/>
<dbReference type="InterPro" id="IPR012989">
    <property type="entry name" value="SEP_domain"/>
</dbReference>
<dbReference type="OrthoDB" id="25887at2759"/>
<dbReference type="Proteomes" id="UP000014254">
    <property type="component" value="Unassembled WGS sequence"/>
</dbReference>
<dbReference type="AlphaFoldDB" id="S2JP84"/>
<organism evidence="5 6">
    <name type="scientific">Mucor circinelloides f. circinelloides (strain 1006PhL)</name>
    <name type="common">Mucormycosis agent</name>
    <name type="synonym">Calyptromyces circinelloides</name>
    <dbReference type="NCBI Taxonomy" id="1220926"/>
    <lineage>
        <taxon>Eukaryota</taxon>
        <taxon>Fungi</taxon>
        <taxon>Fungi incertae sedis</taxon>
        <taxon>Mucoromycota</taxon>
        <taxon>Mucoromycotina</taxon>
        <taxon>Mucoromycetes</taxon>
        <taxon>Mucorales</taxon>
        <taxon>Mucorineae</taxon>
        <taxon>Mucoraceae</taxon>
        <taxon>Mucor</taxon>
    </lineage>
</organism>
<evidence type="ECO:0000259" key="4">
    <source>
        <dbReference type="PROSITE" id="PS51399"/>
    </source>
</evidence>
<feature type="compositionally biased region" description="Polar residues" evidence="2">
    <location>
        <begin position="88"/>
        <end position="97"/>
    </location>
</feature>
<dbReference type="Pfam" id="PF00789">
    <property type="entry name" value="UBX"/>
    <property type="match status" value="1"/>
</dbReference>
<dbReference type="Pfam" id="PF14555">
    <property type="entry name" value="UBA_4"/>
    <property type="match status" value="1"/>
</dbReference>
<dbReference type="PROSITE" id="PS50033">
    <property type="entry name" value="UBX"/>
    <property type="match status" value="1"/>
</dbReference>
<dbReference type="SMART" id="SM00553">
    <property type="entry name" value="SEP"/>
    <property type="match status" value="1"/>
</dbReference>
<dbReference type="InterPro" id="IPR036241">
    <property type="entry name" value="NSFL1C_SEP_dom_sf"/>
</dbReference>
<evidence type="ECO:0000313" key="6">
    <source>
        <dbReference type="Proteomes" id="UP000014254"/>
    </source>
</evidence>
<dbReference type="GO" id="GO:0005634">
    <property type="term" value="C:nucleus"/>
    <property type="evidence" value="ECO:0007669"/>
    <property type="project" value="TreeGrafter"/>
</dbReference>
<dbReference type="GO" id="GO:0061025">
    <property type="term" value="P:membrane fusion"/>
    <property type="evidence" value="ECO:0007669"/>
    <property type="project" value="TreeGrafter"/>
</dbReference>
<evidence type="ECO:0000313" key="5">
    <source>
        <dbReference type="EMBL" id="EPB81560.1"/>
    </source>
</evidence>
<evidence type="ECO:0000256" key="1">
    <source>
        <dbReference type="ARBA" id="ARBA00022786"/>
    </source>
</evidence>
<dbReference type="FunFam" id="3.30.420.210:FF:000002">
    <property type="entry name" value="UBX domain-containing protein 1"/>
    <property type="match status" value="1"/>
</dbReference>
<feature type="domain" description="SEP" evidence="4">
    <location>
        <begin position="227"/>
        <end position="292"/>
    </location>
</feature>
<dbReference type="PANTHER" id="PTHR23333">
    <property type="entry name" value="UBX DOMAIN CONTAINING PROTEIN"/>
    <property type="match status" value="1"/>
</dbReference>
<dbReference type="OMA" id="NKDHTDK"/>
<accession>S2JP84</accession>
<feature type="compositionally biased region" description="Polar residues" evidence="2">
    <location>
        <begin position="205"/>
        <end position="217"/>
    </location>
</feature>
<dbReference type="EMBL" id="KE124164">
    <property type="protein sequence ID" value="EPB81560.1"/>
    <property type="molecule type" value="Genomic_DNA"/>
</dbReference>
<dbReference type="PROSITE" id="PS51399">
    <property type="entry name" value="SEP"/>
    <property type="match status" value="1"/>
</dbReference>
<dbReference type="GO" id="GO:0043130">
    <property type="term" value="F:ubiquitin binding"/>
    <property type="evidence" value="ECO:0007669"/>
    <property type="project" value="TreeGrafter"/>
</dbReference>
<protein>
    <recommendedName>
        <fullName evidence="7">UBX domain-containing protein 1</fullName>
    </recommendedName>
</protein>
<dbReference type="SMART" id="SM00166">
    <property type="entry name" value="UBX"/>
    <property type="match status" value="1"/>
</dbReference>
<dbReference type="SUPFAM" id="SSF46934">
    <property type="entry name" value="UBA-like"/>
    <property type="match status" value="1"/>
</dbReference>
<proteinExistence type="predicted"/>
<name>S2JP84_MUCC1</name>
<keyword evidence="6" id="KW-1185">Reference proteome</keyword>
<dbReference type="GO" id="GO:0007030">
    <property type="term" value="P:Golgi organization"/>
    <property type="evidence" value="ECO:0007669"/>
    <property type="project" value="TreeGrafter"/>
</dbReference>
<dbReference type="CDD" id="cd01770">
    <property type="entry name" value="UBX_UBXN2"/>
    <property type="match status" value="1"/>
</dbReference>
<dbReference type="Gene3D" id="3.10.20.90">
    <property type="entry name" value="Phosphatidylinositol 3-kinase Catalytic Subunit, Chain A, domain 1"/>
    <property type="match status" value="1"/>
</dbReference>
<dbReference type="FunFam" id="3.10.20.90:FF:000179">
    <property type="entry name" value="Plant UBX domain-containing protein 4"/>
    <property type="match status" value="1"/>
</dbReference>
<dbReference type="InterPro" id="IPR001012">
    <property type="entry name" value="UBX_dom"/>
</dbReference>
<dbReference type="Pfam" id="PF08059">
    <property type="entry name" value="SEP"/>
    <property type="match status" value="1"/>
</dbReference>
<gene>
    <name evidence="5" type="ORF">HMPREF1544_11709</name>
</gene>
<feature type="compositionally biased region" description="Low complexity" evidence="2">
    <location>
        <begin position="114"/>
        <end position="123"/>
    </location>
</feature>
<dbReference type="InterPro" id="IPR029071">
    <property type="entry name" value="Ubiquitin-like_domsf"/>
</dbReference>
<dbReference type="SUPFAM" id="SSF102848">
    <property type="entry name" value="NSFL1 (p97 ATPase) cofactor p47, SEP domain"/>
    <property type="match status" value="1"/>
</dbReference>
<evidence type="ECO:0000259" key="3">
    <source>
        <dbReference type="PROSITE" id="PS50033"/>
    </source>
</evidence>
<dbReference type="Gene3D" id="1.10.8.10">
    <property type="entry name" value="DNA helicase RuvA subunit, C-terminal domain"/>
    <property type="match status" value="1"/>
</dbReference>
<reference evidence="6" key="1">
    <citation type="submission" date="2013-05" db="EMBL/GenBank/DDBJ databases">
        <title>The Genome sequence of Mucor circinelloides f. circinelloides 1006PhL.</title>
        <authorList>
            <consortium name="The Broad Institute Genomics Platform"/>
            <person name="Cuomo C."/>
            <person name="Earl A."/>
            <person name="Findley K."/>
            <person name="Lee S.C."/>
            <person name="Walker B."/>
            <person name="Young S."/>
            <person name="Zeng Q."/>
            <person name="Gargeya S."/>
            <person name="Fitzgerald M."/>
            <person name="Haas B."/>
            <person name="Abouelleil A."/>
            <person name="Allen A.W."/>
            <person name="Alvarado L."/>
            <person name="Arachchi H.M."/>
            <person name="Berlin A.M."/>
            <person name="Chapman S.B."/>
            <person name="Gainer-Dewar J."/>
            <person name="Goldberg J."/>
            <person name="Griggs A."/>
            <person name="Gujja S."/>
            <person name="Hansen M."/>
            <person name="Howarth C."/>
            <person name="Imamovic A."/>
            <person name="Ireland A."/>
            <person name="Larimer J."/>
            <person name="McCowan C."/>
            <person name="Murphy C."/>
            <person name="Pearson M."/>
            <person name="Poon T.W."/>
            <person name="Priest M."/>
            <person name="Roberts A."/>
            <person name="Saif S."/>
            <person name="Shea T."/>
            <person name="Sisk P."/>
            <person name="Sykes S."/>
            <person name="Wortman J."/>
            <person name="Nusbaum C."/>
            <person name="Birren B."/>
        </authorList>
    </citation>
    <scope>NUCLEOTIDE SEQUENCE [LARGE SCALE GENOMIC DNA]</scope>
    <source>
        <strain evidence="6">1006PhL</strain>
    </source>
</reference>
<dbReference type="SUPFAM" id="SSF54236">
    <property type="entry name" value="Ubiquitin-like"/>
    <property type="match status" value="1"/>
</dbReference>
<dbReference type="GO" id="GO:0000045">
    <property type="term" value="P:autophagosome assembly"/>
    <property type="evidence" value="ECO:0007669"/>
    <property type="project" value="TreeGrafter"/>
</dbReference>
<dbReference type="FunCoup" id="S2JP84">
    <property type="interactions" value="795"/>
</dbReference>
<dbReference type="Gene3D" id="3.30.420.210">
    <property type="entry name" value="SEP domain"/>
    <property type="match status" value="1"/>
</dbReference>
<feature type="compositionally biased region" description="Low complexity" evidence="2">
    <location>
        <begin position="68"/>
        <end position="84"/>
    </location>
</feature>
<feature type="compositionally biased region" description="Pro residues" evidence="2">
    <location>
        <begin position="292"/>
        <end position="301"/>
    </location>
</feature>
<dbReference type="GO" id="GO:0005829">
    <property type="term" value="C:cytosol"/>
    <property type="evidence" value="ECO:0007669"/>
    <property type="project" value="TreeGrafter"/>
</dbReference>
<feature type="domain" description="UBX" evidence="3">
    <location>
        <begin position="338"/>
        <end position="413"/>
    </location>
</feature>